<dbReference type="InterPro" id="IPR001881">
    <property type="entry name" value="EGF-like_Ca-bd_dom"/>
</dbReference>
<evidence type="ECO:0000256" key="3">
    <source>
        <dbReference type="ARBA" id="ARBA00022530"/>
    </source>
</evidence>
<evidence type="ECO:0000256" key="4">
    <source>
        <dbReference type="ARBA" id="ARBA00022536"/>
    </source>
</evidence>
<feature type="domain" description="EGF-like" evidence="14">
    <location>
        <begin position="969"/>
        <end position="1009"/>
    </location>
</feature>
<feature type="domain" description="TB" evidence="15">
    <location>
        <begin position="1073"/>
        <end position="1126"/>
    </location>
</feature>
<dbReference type="InterPro" id="IPR009030">
    <property type="entry name" value="Growth_fac_rcpt_cys_sf"/>
</dbReference>
<dbReference type="InterPro" id="IPR050751">
    <property type="entry name" value="ECM_structural_protein"/>
</dbReference>
<feature type="domain" description="TB" evidence="15">
    <location>
        <begin position="216"/>
        <end position="259"/>
    </location>
</feature>
<feature type="domain" description="EGF-like" evidence="14">
    <location>
        <begin position="658"/>
        <end position="698"/>
    </location>
</feature>
<feature type="domain" description="TB" evidence="15">
    <location>
        <begin position="805"/>
        <end position="859"/>
    </location>
</feature>
<reference evidence="16" key="2">
    <citation type="submission" date="2025-09" db="UniProtKB">
        <authorList>
            <consortium name="Ensembl"/>
        </authorList>
    </citation>
    <scope>IDENTIFICATION</scope>
</reference>
<reference evidence="16" key="1">
    <citation type="submission" date="2025-08" db="UniProtKB">
        <authorList>
            <consortium name="Ensembl"/>
        </authorList>
    </citation>
    <scope>IDENTIFICATION</scope>
</reference>
<dbReference type="SUPFAM" id="SSF57196">
    <property type="entry name" value="EGF/Laminin"/>
    <property type="match status" value="6"/>
</dbReference>
<accession>A0A3Q3X8T5</accession>
<dbReference type="SUPFAM" id="SSF57184">
    <property type="entry name" value="Growth factor receptor domain"/>
    <property type="match status" value="3"/>
</dbReference>
<feature type="domain" description="EGF-like" evidence="14">
    <location>
        <begin position="78"/>
        <end position="110"/>
    </location>
</feature>
<dbReference type="GO" id="GO:0048731">
    <property type="term" value="P:system development"/>
    <property type="evidence" value="ECO:0007669"/>
    <property type="project" value="UniProtKB-ARBA"/>
</dbReference>
<feature type="compositionally biased region" description="Basic residues" evidence="12">
    <location>
        <begin position="200"/>
        <end position="216"/>
    </location>
</feature>
<feature type="chain" id="PRO_5018786796" evidence="13">
    <location>
        <begin position="22"/>
        <end position="1242"/>
    </location>
</feature>
<dbReference type="FunFam" id="2.10.25.10:FF:000002">
    <property type="entry name" value="Latent-transforming growth factor beta-binding protein 3"/>
    <property type="match status" value="1"/>
</dbReference>
<evidence type="ECO:0000256" key="2">
    <source>
        <dbReference type="ARBA" id="ARBA00022525"/>
    </source>
</evidence>
<dbReference type="FunFam" id="2.10.25.10:FF:000115">
    <property type="entry name" value="latent-transforming growth factor beta-binding protein 4 isoform X2"/>
    <property type="match status" value="1"/>
</dbReference>
<dbReference type="InterPro" id="IPR049883">
    <property type="entry name" value="NOTCH1_EGF-like"/>
</dbReference>
<dbReference type="CDD" id="cd00054">
    <property type="entry name" value="EGF_CA"/>
    <property type="match status" value="9"/>
</dbReference>
<feature type="signal peptide" evidence="13">
    <location>
        <begin position="1"/>
        <end position="21"/>
    </location>
</feature>
<dbReference type="PROSITE" id="PS01186">
    <property type="entry name" value="EGF_2"/>
    <property type="match status" value="8"/>
</dbReference>
<dbReference type="PROSITE" id="PS50026">
    <property type="entry name" value="EGF_3"/>
    <property type="match status" value="11"/>
</dbReference>
<feature type="domain" description="EGF-like" evidence="14">
    <location>
        <begin position="501"/>
        <end position="543"/>
    </location>
</feature>
<comment type="caution">
    <text evidence="11">Lacks conserved residue(s) required for the propagation of feature annotation.</text>
</comment>
<dbReference type="InterPro" id="IPR018097">
    <property type="entry name" value="EGF_Ca-bd_CS"/>
</dbReference>
<dbReference type="Ensembl" id="ENSMMOT00000022278.1">
    <property type="protein sequence ID" value="ENSMMOP00000021914.1"/>
    <property type="gene ID" value="ENSMMOG00000016663.1"/>
</dbReference>
<evidence type="ECO:0000259" key="14">
    <source>
        <dbReference type="PROSITE" id="PS50026"/>
    </source>
</evidence>
<dbReference type="FunFam" id="2.10.25.10:FF:000019">
    <property type="entry name" value="latent-transforming growth factor beta-binding protein 1 isoform X2"/>
    <property type="match status" value="4"/>
</dbReference>
<dbReference type="SUPFAM" id="SSF57581">
    <property type="entry name" value="TB module/8-cys domain"/>
    <property type="match status" value="4"/>
</dbReference>
<protein>
    <submittedName>
        <fullName evidence="16">Uncharacterized protein</fullName>
    </submittedName>
</protein>
<feature type="domain" description="EGF-like" evidence="14">
    <location>
        <begin position="292"/>
        <end position="330"/>
    </location>
</feature>
<keyword evidence="5 13" id="KW-0732">Signal</keyword>
<dbReference type="GO" id="GO:0005509">
    <property type="term" value="F:calcium ion binding"/>
    <property type="evidence" value="ECO:0007669"/>
    <property type="project" value="InterPro"/>
</dbReference>
<dbReference type="PANTHER" id="PTHR24034:SF46">
    <property type="entry name" value="LATENT-TRANSFORMING GROWTH FACTOR BETA-BINDING PROTEIN 3"/>
    <property type="match status" value="1"/>
</dbReference>
<feature type="disulfide bond" evidence="11">
    <location>
        <begin position="82"/>
        <end position="92"/>
    </location>
</feature>
<dbReference type="InterPro" id="IPR013032">
    <property type="entry name" value="EGF-like_CS"/>
</dbReference>
<evidence type="ECO:0000256" key="9">
    <source>
        <dbReference type="ARBA" id="ARBA00023183"/>
    </source>
</evidence>
<feature type="region of interest" description="Disordered" evidence="12">
    <location>
        <begin position="194"/>
        <end position="216"/>
    </location>
</feature>
<evidence type="ECO:0000256" key="1">
    <source>
        <dbReference type="ARBA" id="ARBA00004498"/>
    </source>
</evidence>
<dbReference type="InterPro" id="IPR017878">
    <property type="entry name" value="TB_dom"/>
</dbReference>
<feature type="domain" description="TB" evidence="15">
    <location>
        <begin position="334"/>
        <end position="379"/>
    </location>
</feature>
<evidence type="ECO:0000256" key="8">
    <source>
        <dbReference type="ARBA" id="ARBA00023180"/>
    </source>
</evidence>
<feature type="domain" description="EGF-like" evidence="14">
    <location>
        <begin position="1193"/>
        <end position="1234"/>
    </location>
</feature>
<keyword evidence="17" id="KW-1185">Reference proteome</keyword>
<dbReference type="Gene3D" id="2.10.25.10">
    <property type="entry name" value="Laminin"/>
    <property type="match status" value="14"/>
</dbReference>
<evidence type="ECO:0000256" key="12">
    <source>
        <dbReference type="SAM" id="MobiDB-lite"/>
    </source>
</evidence>
<feature type="disulfide bond" evidence="11">
    <location>
        <begin position="100"/>
        <end position="109"/>
    </location>
</feature>
<feature type="domain" description="EGF-like" evidence="14">
    <location>
        <begin position="617"/>
        <end position="657"/>
    </location>
</feature>
<evidence type="ECO:0000256" key="7">
    <source>
        <dbReference type="ARBA" id="ARBA00023157"/>
    </source>
</evidence>
<dbReference type="InterPro" id="IPR036773">
    <property type="entry name" value="TB_dom_sf"/>
</dbReference>
<comment type="subcellular location">
    <subcellularLocation>
        <location evidence="1">Secreted</location>
        <location evidence="1">Extracellular space</location>
        <location evidence="1">Extracellular matrix</location>
    </subcellularLocation>
</comment>
<dbReference type="PROSITE" id="PS01187">
    <property type="entry name" value="EGF_CA"/>
    <property type="match status" value="6"/>
</dbReference>
<sequence>MPSLISRLLVIWLSVHRLVWCAERSSARERFKVVIAPLICKRICLKGQCQDSCEQGNNTTLIAENGQAADTLIGQGFRVVVCPLTCLNGGVCSSRKHCLCPPGFTGRLCQFPLQQTQQAQAARGNKQPVYPISLKPDSLKLVEQSSIARTQMMQTHSIFTLPLTQTGHHSSEVQINLRVHHTPDTSVVIQHLEQSEGKPPHKAGPRPIPSRHKPKGRCFQETTPKQACNSTPLPVLTNQEDCCGSVGNSWGQNKCYQCPKLPNASVKHTIVEDYGSTCPQGYKRFNSTHCQDINECSLQGVCQNGDCLNTLGSFKCSCKAGSVLVRNRCVAEQGQCFLIASESRGCEHPLPTYLTQEICCCTVGKAWGRNCERCPQVGTGEWYHSSRSCARLTVCLFIFCCCGNMIISGNQQKPPETTTAAQQNPTSTSGPRVPVNREEFKHGVPSLNINVGPLYLEAETDECKLSRNICGHGECENSLNGHICHCHTGYHLNLQKNICEDVNECSKQDICGVGGQCVNLPGSYKCQCHSGFRSKSHRHPVCEGANTPIAVTLLLELRQKTYYVCVTIICLQLWPVYINECLNPDTCPNEQCENTPGSYECVPCLHGHQARAGICYDINECQKPGICPNGRCENLPGTYRCLCNEGFLPSSDSKGCRDIDECEDVRLCAYGRCINTEGSFQCQCYPGYQRTQEGSHCEDIDECAADRSLCQPHGSCENRPGSYTCVCNHGYVLSEDKHSCDGKLTVTGSTDQGSNVYPQNIRALVINQQIMYSPWQAYSRSSHWVHTTTFLFPPAAVQVVMDEKKECYLNLDDTVFCDSVLATNISKQECCCSIGVGWGDHCEIYPCPISHSAEFHSLCPNGQGLYYDEGLLYSLPAYHDIDECSLFADEICKKGRCENTLPGYECYCQQGFYYDSNLLECIDVNECHEESLCTNGQCINTEGSFYCNCNRPWTPDSNKKKCVMAMIADVNECEDPVNCKNGHCVDTPGSYYCICSPPWTLAIDRNGCVTPEEQAVSVVPFADVNECQDPSYCKNGRCENTPGSFHCFCDPPFTFSAALKQCVYDDRTAAHKDVCFLHVDEGLICSEPRNGMMVTYSECCCHYGRGWGPECNTCPPRHSEMFTRLCEMQLETESDGEQDFLAAFANYNPGDSSEEDSDECSCANGRCVRSYLGTMCECNQGFRLDHSRIRCTDIDECSEPGARASPCKNAHCLNTAGSYKCFCKHGFVATRRPNICVRRRAR</sequence>
<keyword evidence="7 11" id="KW-1015">Disulfide bond</keyword>
<keyword evidence="4 11" id="KW-0245">EGF-like domain</keyword>
<dbReference type="PROSITE" id="PS00022">
    <property type="entry name" value="EGF_1"/>
    <property type="match status" value="1"/>
</dbReference>
<feature type="domain" description="EGF-like" evidence="14">
    <location>
        <begin position="1023"/>
        <end position="1063"/>
    </location>
</feature>
<evidence type="ECO:0000256" key="6">
    <source>
        <dbReference type="ARBA" id="ARBA00022737"/>
    </source>
</evidence>
<dbReference type="OMA" id="QKGVRSC"/>
<feature type="compositionally biased region" description="Polar residues" evidence="12">
    <location>
        <begin position="413"/>
        <end position="430"/>
    </location>
</feature>
<dbReference type="SMART" id="SM00179">
    <property type="entry name" value="EGF_CA"/>
    <property type="match status" value="13"/>
</dbReference>
<dbReference type="InterPro" id="IPR000152">
    <property type="entry name" value="EGF-type_Asp/Asn_hydroxyl_site"/>
</dbReference>
<dbReference type="Proteomes" id="UP000261620">
    <property type="component" value="Unplaced"/>
</dbReference>
<evidence type="ECO:0000256" key="10">
    <source>
        <dbReference type="ARBA" id="ARBA00038081"/>
    </source>
</evidence>
<name>A0A3Q3X8T5_MOLML</name>
<feature type="region of interest" description="Disordered" evidence="12">
    <location>
        <begin position="413"/>
        <end position="436"/>
    </location>
</feature>
<keyword evidence="2" id="KW-0964">Secreted</keyword>
<feature type="domain" description="EGF-like" evidence="14">
    <location>
        <begin position="923"/>
        <end position="963"/>
    </location>
</feature>
<evidence type="ECO:0000256" key="5">
    <source>
        <dbReference type="ARBA" id="ARBA00022729"/>
    </source>
</evidence>
<dbReference type="AlphaFoldDB" id="A0A3Q3X8T5"/>
<keyword evidence="3" id="KW-0272">Extracellular matrix</keyword>
<evidence type="ECO:0000256" key="13">
    <source>
        <dbReference type="SAM" id="SignalP"/>
    </source>
</evidence>
<dbReference type="PROSITE" id="PS00010">
    <property type="entry name" value="ASX_HYDROXYL"/>
    <property type="match status" value="10"/>
</dbReference>
<dbReference type="GO" id="GO:0019838">
    <property type="term" value="F:growth factor binding"/>
    <property type="evidence" value="ECO:0007669"/>
    <property type="project" value="UniProtKB-KW"/>
</dbReference>
<dbReference type="Gene3D" id="3.90.290.10">
    <property type="entry name" value="TGF-beta binding (TB) domain"/>
    <property type="match status" value="4"/>
</dbReference>
<dbReference type="Pfam" id="PF00683">
    <property type="entry name" value="TB"/>
    <property type="match status" value="4"/>
</dbReference>
<keyword evidence="9" id="KW-0340">Growth factor binding</keyword>
<dbReference type="Pfam" id="PF07645">
    <property type="entry name" value="EGF_CA"/>
    <property type="match status" value="11"/>
</dbReference>
<keyword evidence="6" id="KW-0677">Repeat</keyword>
<evidence type="ECO:0000313" key="16">
    <source>
        <dbReference type="Ensembl" id="ENSMMOP00000021914.1"/>
    </source>
</evidence>
<proteinExistence type="inferred from homology"/>
<dbReference type="PANTHER" id="PTHR24034">
    <property type="entry name" value="EGF-LIKE DOMAIN-CONTAINING PROTEIN"/>
    <property type="match status" value="1"/>
</dbReference>
<organism evidence="16 17">
    <name type="scientific">Mola mola</name>
    <name type="common">Ocean sunfish</name>
    <name type="synonym">Tetraodon mola</name>
    <dbReference type="NCBI Taxonomy" id="94237"/>
    <lineage>
        <taxon>Eukaryota</taxon>
        <taxon>Metazoa</taxon>
        <taxon>Chordata</taxon>
        <taxon>Craniata</taxon>
        <taxon>Vertebrata</taxon>
        <taxon>Euteleostomi</taxon>
        <taxon>Actinopterygii</taxon>
        <taxon>Neopterygii</taxon>
        <taxon>Teleostei</taxon>
        <taxon>Neoteleostei</taxon>
        <taxon>Acanthomorphata</taxon>
        <taxon>Eupercaria</taxon>
        <taxon>Tetraodontiformes</taxon>
        <taxon>Molidae</taxon>
        <taxon>Mola</taxon>
    </lineage>
</organism>
<dbReference type="SMART" id="SM00181">
    <property type="entry name" value="EGF"/>
    <property type="match status" value="14"/>
</dbReference>
<keyword evidence="8" id="KW-0325">Glycoprotein</keyword>
<dbReference type="FunFam" id="3.90.290.10:FF:000002">
    <property type="entry name" value="Latent-transforming growth factor beta-binding protein 3 isoform 1"/>
    <property type="match status" value="1"/>
</dbReference>
<dbReference type="STRING" id="94237.ENSMMOP00000021914"/>
<dbReference type="FunFam" id="2.10.25.10:FF:000056">
    <property type="entry name" value="Latent-transforming growth factor beta-binding protein 3 isoform 2"/>
    <property type="match status" value="1"/>
</dbReference>
<evidence type="ECO:0000313" key="17">
    <source>
        <dbReference type="Proteomes" id="UP000261620"/>
    </source>
</evidence>
<evidence type="ECO:0000259" key="15">
    <source>
        <dbReference type="PROSITE" id="PS51364"/>
    </source>
</evidence>
<feature type="domain" description="EGF-like" evidence="14">
    <location>
        <begin position="699"/>
        <end position="741"/>
    </location>
</feature>
<dbReference type="Pfam" id="PF12661">
    <property type="entry name" value="hEGF"/>
    <property type="match status" value="1"/>
</dbReference>
<feature type="domain" description="EGF-like" evidence="14">
    <location>
        <begin position="459"/>
        <end position="500"/>
    </location>
</feature>
<dbReference type="InterPro" id="IPR000742">
    <property type="entry name" value="EGF"/>
</dbReference>
<dbReference type="FunFam" id="2.10.25.10:FF:000077">
    <property type="entry name" value="Latent-transforming growth factor beta-binding protein 3 isoform 1"/>
    <property type="match status" value="1"/>
</dbReference>
<evidence type="ECO:0000256" key="11">
    <source>
        <dbReference type="PROSITE-ProRule" id="PRU00076"/>
    </source>
</evidence>
<comment type="similarity">
    <text evidence="10">Belongs to the LTBP family.</text>
</comment>
<dbReference type="PROSITE" id="PS51364">
    <property type="entry name" value="TB"/>
    <property type="match status" value="4"/>
</dbReference>